<dbReference type="RefSeq" id="WP_209811105.1">
    <property type="nucleotide sequence ID" value="NZ_JAGGKT010000009.1"/>
</dbReference>
<evidence type="ECO:0000313" key="5">
    <source>
        <dbReference type="EMBL" id="MBP1933076.1"/>
    </source>
</evidence>
<dbReference type="InterPro" id="IPR027383">
    <property type="entry name" value="Znf_put"/>
</dbReference>
<organism evidence="5 6">
    <name type="scientific">Ammoniphilus resinae</name>
    <dbReference type="NCBI Taxonomy" id="861532"/>
    <lineage>
        <taxon>Bacteria</taxon>
        <taxon>Bacillati</taxon>
        <taxon>Bacillota</taxon>
        <taxon>Bacilli</taxon>
        <taxon>Bacillales</taxon>
        <taxon>Paenibacillaceae</taxon>
        <taxon>Aneurinibacillus group</taxon>
        <taxon>Ammoniphilus</taxon>
    </lineage>
</organism>
<feature type="transmembrane region" description="Helical" evidence="3">
    <location>
        <begin position="88"/>
        <end position="107"/>
    </location>
</feature>
<keyword evidence="3" id="KW-0812">Transmembrane</keyword>
<dbReference type="Pfam" id="PF13490">
    <property type="entry name" value="zf-HC2"/>
    <property type="match status" value="1"/>
</dbReference>
<keyword evidence="3" id="KW-0472">Membrane</keyword>
<dbReference type="Proteomes" id="UP001519343">
    <property type="component" value="Unassembled WGS sequence"/>
</dbReference>
<sequence>MNCHQANELIHSYLDEDLTEHEQSELKQHLCQCVDCRTHFHGLRQVIVFLQSASHVYAPENFTEKVMAQLPKDTMLQVWKKRLHRHPLLVAASLFILLMAGSSYSLWADDKQFLLTTPGPEHLQINSDKNIVIVPVNQTVAGDIVIRNGDIKVEGTVEGNVVAIDGHIYLASTGHITGEKEEISQAVEWVWYNLKQTVMNLTY</sequence>
<evidence type="ECO:0000256" key="1">
    <source>
        <dbReference type="ARBA" id="ARBA00024353"/>
    </source>
</evidence>
<dbReference type="InterPro" id="IPR041916">
    <property type="entry name" value="Anti_sigma_zinc_sf"/>
</dbReference>
<keyword evidence="3" id="KW-1133">Transmembrane helix</keyword>
<feature type="domain" description="Putative zinc-finger" evidence="4">
    <location>
        <begin position="3"/>
        <end position="37"/>
    </location>
</feature>
<accession>A0ABS4GS18</accession>
<gene>
    <name evidence="5" type="ORF">J2Z37_003087</name>
</gene>
<evidence type="ECO:0000256" key="2">
    <source>
        <dbReference type="ARBA" id="ARBA00024438"/>
    </source>
</evidence>
<protein>
    <recommendedName>
        <fullName evidence="2">Anti-sigma-W factor RsiW</fullName>
    </recommendedName>
</protein>
<proteinExistence type="inferred from homology"/>
<reference evidence="5 6" key="1">
    <citation type="submission" date="2021-03" db="EMBL/GenBank/DDBJ databases">
        <title>Genomic Encyclopedia of Type Strains, Phase IV (KMG-IV): sequencing the most valuable type-strain genomes for metagenomic binning, comparative biology and taxonomic classification.</title>
        <authorList>
            <person name="Goeker M."/>
        </authorList>
    </citation>
    <scope>NUCLEOTIDE SEQUENCE [LARGE SCALE GENOMIC DNA]</scope>
    <source>
        <strain evidence="5 6">DSM 24738</strain>
    </source>
</reference>
<evidence type="ECO:0000256" key="3">
    <source>
        <dbReference type="SAM" id="Phobius"/>
    </source>
</evidence>
<evidence type="ECO:0000259" key="4">
    <source>
        <dbReference type="Pfam" id="PF13490"/>
    </source>
</evidence>
<name>A0ABS4GS18_9BACL</name>
<comment type="similarity">
    <text evidence="1">Belongs to the zinc-associated anti-sigma factor (ZAS) superfamily. Anti-sigma-W factor family.</text>
</comment>
<comment type="caution">
    <text evidence="5">The sequence shown here is derived from an EMBL/GenBank/DDBJ whole genome shotgun (WGS) entry which is preliminary data.</text>
</comment>
<keyword evidence="6" id="KW-1185">Reference proteome</keyword>
<dbReference type="Gene3D" id="1.10.10.1320">
    <property type="entry name" value="Anti-sigma factor, zinc-finger domain"/>
    <property type="match status" value="1"/>
</dbReference>
<evidence type="ECO:0000313" key="6">
    <source>
        <dbReference type="Proteomes" id="UP001519343"/>
    </source>
</evidence>
<dbReference type="EMBL" id="JAGGKT010000009">
    <property type="protein sequence ID" value="MBP1933076.1"/>
    <property type="molecule type" value="Genomic_DNA"/>
</dbReference>